<name>A0A699IZR3_TANCI</name>
<comment type="caution">
    <text evidence="2">The sequence shown here is derived from an EMBL/GenBank/DDBJ whole genome shotgun (WGS) entry which is preliminary data.</text>
</comment>
<reference evidence="2" key="1">
    <citation type="journal article" date="2019" name="Sci. Rep.">
        <title>Draft genome of Tanacetum cinerariifolium, the natural source of mosquito coil.</title>
        <authorList>
            <person name="Yamashiro T."/>
            <person name="Shiraishi A."/>
            <person name="Satake H."/>
            <person name="Nakayama K."/>
        </authorList>
    </citation>
    <scope>NUCLEOTIDE SEQUENCE</scope>
</reference>
<accession>A0A699IZR3</accession>
<feature type="region of interest" description="Disordered" evidence="1">
    <location>
        <begin position="45"/>
        <end position="114"/>
    </location>
</feature>
<evidence type="ECO:0000313" key="2">
    <source>
        <dbReference type="EMBL" id="GEZ99751.1"/>
    </source>
</evidence>
<protein>
    <submittedName>
        <fullName evidence="2">Uncharacterized protein</fullName>
    </submittedName>
</protein>
<organism evidence="2">
    <name type="scientific">Tanacetum cinerariifolium</name>
    <name type="common">Dalmatian daisy</name>
    <name type="synonym">Chrysanthemum cinerariifolium</name>
    <dbReference type="NCBI Taxonomy" id="118510"/>
    <lineage>
        <taxon>Eukaryota</taxon>
        <taxon>Viridiplantae</taxon>
        <taxon>Streptophyta</taxon>
        <taxon>Embryophyta</taxon>
        <taxon>Tracheophyta</taxon>
        <taxon>Spermatophyta</taxon>
        <taxon>Magnoliopsida</taxon>
        <taxon>eudicotyledons</taxon>
        <taxon>Gunneridae</taxon>
        <taxon>Pentapetalae</taxon>
        <taxon>asterids</taxon>
        <taxon>campanulids</taxon>
        <taxon>Asterales</taxon>
        <taxon>Asteraceae</taxon>
        <taxon>Asteroideae</taxon>
        <taxon>Anthemideae</taxon>
        <taxon>Anthemidinae</taxon>
        <taxon>Tanacetum</taxon>
    </lineage>
</organism>
<evidence type="ECO:0000256" key="1">
    <source>
        <dbReference type="SAM" id="MobiDB-lite"/>
    </source>
</evidence>
<sequence>MDLANQAGQSCAKTCGTVRYDPPQMIVIVGTTGYKRQCCSLIPAESNSLPHAHPQTTIKKAQVLKTKTSANSDIKDPSSETKLQGRFIASFQDDSKYEHVGQDTRSKGSKDDQN</sequence>
<dbReference type="EMBL" id="BKCJ010353363">
    <property type="protein sequence ID" value="GEZ99751.1"/>
    <property type="molecule type" value="Genomic_DNA"/>
</dbReference>
<feature type="compositionally biased region" description="Basic and acidic residues" evidence="1">
    <location>
        <begin position="93"/>
        <end position="114"/>
    </location>
</feature>
<gene>
    <name evidence="2" type="ORF">Tci_571724</name>
</gene>
<proteinExistence type="predicted"/>
<feature type="compositionally biased region" description="Polar residues" evidence="1">
    <location>
        <begin position="45"/>
        <end position="72"/>
    </location>
</feature>
<dbReference type="AlphaFoldDB" id="A0A699IZR3"/>